<dbReference type="InterPro" id="IPR006186">
    <property type="entry name" value="Ser/Thr-sp_prot-phosphatase"/>
</dbReference>
<dbReference type="SUPFAM" id="SSF56300">
    <property type="entry name" value="Metallo-dependent phosphatases"/>
    <property type="match status" value="1"/>
</dbReference>
<dbReference type="EMBL" id="QGKW02001660">
    <property type="protein sequence ID" value="KAF2581913.1"/>
    <property type="molecule type" value="Genomic_DNA"/>
</dbReference>
<name>A0A8S9JK76_BRACR</name>
<dbReference type="InterPro" id="IPR004843">
    <property type="entry name" value="Calcineurin-like_PHP"/>
</dbReference>
<dbReference type="InterPro" id="IPR029052">
    <property type="entry name" value="Metallo-depent_PP-like"/>
</dbReference>
<feature type="domain" description="Calcineurin-like phosphoesterase" evidence="1">
    <location>
        <begin position="70"/>
        <end position="130"/>
    </location>
</feature>
<evidence type="ECO:0000313" key="2">
    <source>
        <dbReference type="EMBL" id="KAF2581913.1"/>
    </source>
</evidence>
<dbReference type="AlphaFoldDB" id="A0A8S9JK76"/>
<dbReference type="PANTHER" id="PTHR46422:SF6">
    <property type="entry name" value="SERINE_THREONINE-PROTEIN PHOSPHATASE BSL1"/>
    <property type="match status" value="1"/>
</dbReference>
<organism evidence="2 3">
    <name type="scientific">Brassica cretica</name>
    <name type="common">Mustard</name>
    <dbReference type="NCBI Taxonomy" id="69181"/>
    <lineage>
        <taxon>Eukaryota</taxon>
        <taxon>Viridiplantae</taxon>
        <taxon>Streptophyta</taxon>
        <taxon>Embryophyta</taxon>
        <taxon>Tracheophyta</taxon>
        <taxon>Spermatophyta</taxon>
        <taxon>Magnoliopsida</taxon>
        <taxon>eudicotyledons</taxon>
        <taxon>Gunneridae</taxon>
        <taxon>Pentapetalae</taxon>
        <taxon>rosids</taxon>
        <taxon>malvids</taxon>
        <taxon>Brassicales</taxon>
        <taxon>Brassicaceae</taxon>
        <taxon>Brassiceae</taxon>
        <taxon>Brassica</taxon>
    </lineage>
</organism>
<evidence type="ECO:0000313" key="3">
    <source>
        <dbReference type="Proteomes" id="UP000712281"/>
    </source>
</evidence>
<accession>A0A8S9JK76</accession>
<dbReference type="Pfam" id="PF00149">
    <property type="entry name" value="Metallophos"/>
    <property type="match status" value="1"/>
</dbReference>
<sequence length="131" mass="15002">MDSESEHTIALLVAQHEYMDMNEEDAEFDEDLMEPEAENQATTATQTTANDISIIKEYYPLSVYGPEIVPLQIEYPENVHLFRGNHEAADINALFGFRLECIERMGESDGIWAWTRFNHLPLAALIENKII</sequence>
<comment type="caution">
    <text evidence="2">The sequence shown here is derived from an EMBL/GenBank/DDBJ whole genome shotgun (WGS) entry which is preliminary data.</text>
</comment>
<dbReference type="PANTHER" id="PTHR46422">
    <property type="entry name" value="SERINE/THREONINE-PROTEIN PHOSPHATASE BSL3"/>
    <property type="match status" value="1"/>
</dbReference>
<gene>
    <name evidence="2" type="ORF">F2Q68_00002421</name>
</gene>
<evidence type="ECO:0000259" key="1">
    <source>
        <dbReference type="Pfam" id="PF00149"/>
    </source>
</evidence>
<proteinExistence type="predicted"/>
<dbReference type="Proteomes" id="UP000712281">
    <property type="component" value="Unassembled WGS sequence"/>
</dbReference>
<dbReference type="GO" id="GO:0016787">
    <property type="term" value="F:hydrolase activity"/>
    <property type="evidence" value="ECO:0007669"/>
    <property type="project" value="InterPro"/>
</dbReference>
<dbReference type="PRINTS" id="PR00114">
    <property type="entry name" value="STPHPHTASE"/>
</dbReference>
<dbReference type="Gene3D" id="3.60.21.10">
    <property type="match status" value="1"/>
</dbReference>
<reference evidence="2" key="1">
    <citation type="submission" date="2019-12" db="EMBL/GenBank/DDBJ databases">
        <title>Genome sequencing and annotation of Brassica cretica.</title>
        <authorList>
            <person name="Studholme D.J."/>
            <person name="Sarris P.F."/>
        </authorList>
    </citation>
    <scope>NUCLEOTIDE SEQUENCE</scope>
    <source>
        <strain evidence="2">PFS-001/15</strain>
        <tissue evidence="2">Leaf</tissue>
    </source>
</reference>
<protein>
    <recommendedName>
        <fullName evidence="1">Calcineurin-like phosphoesterase domain-containing protein</fullName>
    </recommendedName>
</protein>